<name>A0A8S9Z021_9TREM</name>
<gene>
    <name evidence="1" type="ORF">EG68_03948</name>
</gene>
<organism evidence="1 2">
    <name type="scientific">Paragonimus skrjabini miyazakii</name>
    <dbReference type="NCBI Taxonomy" id="59628"/>
    <lineage>
        <taxon>Eukaryota</taxon>
        <taxon>Metazoa</taxon>
        <taxon>Spiralia</taxon>
        <taxon>Lophotrochozoa</taxon>
        <taxon>Platyhelminthes</taxon>
        <taxon>Trematoda</taxon>
        <taxon>Digenea</taxon>
        <taxon>Plagiorchiida</taxon>
        <taxon>Troglotremata</taxon>
        <taxon>Troglotrematidae</taxon>
        <taxon>Paragonimus</taxon>
    </lineage>
</organism>
<proteinExistence type="predicted"/>
<dbReference type="EMBL" id="JTDE01001673">
    <property type="protein sequence ID" value="KAF7258531.1"/>
    <property type="molecule type" value="Genomic_DNA"/>
</dbReference>
<evidence type="ECO:0000313" key="1">
    <source>
        <dbReference type="EMBL" id="KAF7258531.1"/>
    </source>
</evidence>
<dbReference type="Proteomes" id="UP000822476">
    <property type="component" value="Unassembled WGS sequence"/>
</dbReference>
<accession>A0A8S9Z021</accession>
<dbReference type="AlphaFoldDB" id="A0A8S9Z021"/>
<protein>
    <submittedName>
        <fullName evidence="1">Uncharacterized protein</fullName>
    </submittedName>
</protein>
<evidence type="ECO:0000313" key="2">
    <source>
        <dbReference type="Proteomes" id="UP000822476"/>
    </source>
</evidence>
<reference evidence="1" key="1">
    <citation type="submission" date="2019-07" db="EMBL/GenBank/DDBJ databases">
        <title>Annotation for the trematode Paragonimus miyazaki's.</title>
        <authorList>
            <person name="Choi Y.-J."/>
        </authorList>
    </citation>
    <scope>NUCLEOTIDE SEQUENCE</scope>
    <source>
        <strain evidence="1">Japan</strain>
    </source>
</reference>
<comment type="caution">
    <text evidence="1">The sequence shown here is derived from an EMBL/GenBank/DDBJ whole genome shotgun (WGS) entry which is preliminary data.</text>
</comment>
<keyword evidence="2" id="KW-1185">Reference proteome</keyword>
<sequence>MSNTHACCKGHNLNKCRLRLCLSSCSKPSSQLQLFIP</sequence>